<dbReference type="EMBL" id="UYYF01000223">
    <property type="protein sequence ID" value="VDM97142.1"/>
    <property type="molecule type" value="Genomic_DNA"/>
</dbReference>
<evidence type="ECO:0000313" key="4">
    <source>
        <dbReference type="WBParaSite" id="TCLT_0000160801-mRNA-1"/>
    </source>
</evidence>
<dbReference type="WBParaSite" id="TCLT_0000160801-mRNA-1">
    <property type="protein sequence ID" value="TCLT_0000160801-mRNA-1"/>
    <property type="gene ID" value="TCLT_0000160801"/>
</dbReference>
<gene>
    <name evidence="2" type="ORF">TCLT_LOCUS1609</name>
</gene>
<evidence type="ECO:0000313" key="3">
    <source>
        <dbReference type="Proteomes" id="UP000276776"/>
    </source>
</evidence>
<dbReference type="Proteomes" id="UP000276776">
    <property type="component" value="Unassembled WGS sequence"/>
</dbReference>
<keyword evidence="1" id="KW-1133">Transmembrane helix</keyword>
<feature type="transmembrane region" description="Helical" evidence="1">
    <location>
        <begin position="6"/>
        <end position="23"/>
    </location>
</feature>
<dbReference type="OrthoDB" id="5789289at2759"/>
<reference evidence="2 3" key="2">
    <citation type="submission" date="2018-11" db="EMBL/GenBank/DDBJ databases">
        <authorList>
            <consortium name="Pathogen Informatics"/>
        </authorList>
    </citation>
    <scope>NUCLEOTIDE SEQUENCE [LARGE SCALE GENOMIC DNA]</scope>
</reference>
<keyword evidence="1" id="KW-0472">Membrane</keyword>
<reference evidence="4" key="1">
    <citation type="submission" date="2017-02" db="UniProtKB">
        <authorList>
            <consortium name="WormBaseParasite"/>
        </authorList>
    </citation>
    <scope>IDENTIFICATION</scope>
</reference>
<organism evidence="4">
    <name type="scientific">Thelazia callipaeda</name>
    <name type="common">Oriental eyeworm</name>
    <name type="synonym">Parasitic nematode</name>
    <dbReference type="NCBI Taxonomy" id="103827"/>
    <lineage>
        <taxon>Eukaryota</taxon>
        <taxon>Metazoa</taxon>
        <taxon>Ecdysozoa</taxon>
        <taxon>Nematoda</taxon>
        <taxon>Chromadorea</taxon>
        <taxon>Rhabditida</taxon>
        <taxon>Spirurina</taxon>
        <taxon>Spiruromorpha</taxon>
        <taxon>Thelazioidea</taxon>
        <taxon>Thelaziidae</taxon>
        <taxon>Thelazia</taxon>
    </lineage>
</organism>
<name>A0A0N5CN61_THECL</name>
<sequence length="53" mass="6247">MIKTVMILFGIYLIYQAIVFNNCRKYFDHIRNADLPRAAQDEVTELKVIQDKS</sequence>
<keyword evidence="1" id="KW-0812">Transmembrane</keyword>
<accession>A0A0N5CN61</accession>
<keyword evidence="3" id="KW-1185">Reference proteome</keyword>
<evidence type="ECO:0000313" key="2">
    <source>
        <dbReference type="EMBL" id="VDM97142.1"/>
    </source>
</evidence>
<evidence type="ECO:0000256" key="1">
    <source>
        <dbReference type="SAM" id="Phobius"/>
    </source>
</evidence>
<dbReference type="AlphaFoldDB" id="A0A0N5CN61"/>
<protein>
    <submittedName>
        <fullName evidence="4">DUF1514 domain-containing protein</fullName>
    </submittedName>
</protein>
<proteinExistence type="predicted"/>